<dbReference type="Proteomes" id="UP001302949">
    <property type="component" value="Unassembled WGS sequence"/>
</dbReference>
<dbReference type="EMBL" id="JAYFUM010000022">
    <property type="protein sequence ID" value="MEA5140949.1"/>
    <property type="molecule type" value="Genomic_DNA"/>
</dbReference>
<dbReference type="Pfam" id="PF20275">
    <property type="entry name" value="CTD10"/>
    <property type="match status" value="1"/>
</dbReference>
<feature type="domain" description="SMEK" evidence="2">
    <location>
        <begin position="10"/>
        <end position="145"/>
    </location>
</feature>
<organism evidence="3 4">
    <name type="scientific">Arcicella rigui</name>
    <dbReference type="NCBI Taxonomy" id="797020"/>
    <lineage>
        <taxon>Bacteria</taxon>
        <taxon>Pseudomonadati</taxon>
        <taxon>Bacteroidota</taxon>
        <taxon>Cytophagia</taxon>
        <taxon>Cytophagales</taxon>
        <taxon>Flectobacillaceae</taxon>
        <taxon>Arcicella</taxon>
    </lineage>
</organism>
<dbReference type="InterPro" id="IPR047740">
    <property type="entry name" value="SMEK_dom"/>
</dbReference>
<evidence type="ECO:0000313" key="3">
    <source>
        <dbReference type="EMBL" id="MEA5140949.1"/>
    </source>
</evidence>
<proteinExistence type="predicted"/>
<comment type="caution">
    <text evidence="3">The sequence shown here is derived from an EMBL/GenBank/DDBJ whole genome shotgun (WGS) entry which is preliminary data.</text>
</comment>
<evidence type="ECO:0000313" key="4">
    <source>
        <dbReference type="Proteomes" id="UP001302949"/>
    </source>
</evidence>
<dbReference type="RefSeq" id="WP_323298105.1">
    <property type="nucleotide sequence ID" value="NZ_JAYFUM010000022.1"/>
</dbReference>
<accession>A0ABU5QF53</accession>
<reference evidence="3 4" key="1">
    <citation type="submission" date="2023-12" db="EMBL/GenBank/DDBJ databases">
        <title>Novel species of the genus Arcicella isolated from rivers.</title>
        <authorList>
            <person name="Lu H."/>
        </authorList>
    </citation>
    <scope>NUCLEOTIDE SEQUENCE [LARGE SCALE GENOMIC DNA]</scope>
    <source>
        <strain evidence="3 4">KCTC 23307</strain>
    </source>
</reference>
<keyword evidence="4" id="KW-1185">Reference proteome</keyword>
<name>A0ABU5QF53_9BACT</name>
<evidence type="ECO:0000259" key="2">
    <source>
        <dbReference type="Pfam" id="PF21941"/>
    </source>
</evidence>
<protein>
    <submittedName>
        <fullName evidence="3">ABC-three component system protein</fullName>
    </submittedName>
</protein>
<evidence type="ECO:0000259" key="1">
    <source>
        <dbReference type="Pfam" id="PF20275"/>
    </source>
</evidence>
<dbReference type="InterPro" id="IPR046919">
    <property type="entry name" value="ABC-3C_CTD10"/>
</dbReference>
<gene>
    <name evidence="3" type="ORF">VB248_17490</name>
</gene>
<sequence length="322" mass="37389">MNRPNYFNVIEERLNLLAERIKSRGRLNMLEFNIHAESFYQHFLNELYGWVVLNENEIKQNAEAIDLVDHTNKLILQVSATASKQKIQSSLSKDSIKNYKGYTFKFVSIARDADELRKETVKNPHGIAFNPASDIIDKNSILSKIRGLNINDQERIYKFVKKELVNEIDPLKLESNLATVINILSKEDWNKQEPVGEVNSFEIDRKISHNILNSSKILIDDYSLHYSRVDKIYTVFDIQGSNKSKSVLSTIRQEYAKLKVDFSDDKLFFEIISRIQEKVLNSSNYTTIPFDELELCINILVVDAFIRCKIFENPKDYNYATS</sequence>
<dbReference type="Pfam" id="PF21941">
    <property type="entry name" value="SMEK_N"/>
    <property type="match status" value="1"/>
</dbReference>
<feature type="domain" description="ABC-three component systems C-terminal" evidence="1">
    <location>
        <begin position="175"/>
        <end position="312"/>
    </location>
</feature>
<dbReference type="NCBIfam" id="NF033859">
    <property type="entry name" value="SMEK_N"/>
    <property type="match status" value="1"/>
</dbReference>